<feature type="transmembrane region" description="Helical" evidence="2">
    <location>
        <begin position="514"/>
        <end position="540"/>
    </location>
</feature>
<dbReference type="GeneID" id="72002595"/>
<name>A0ABQ8K0W7_9APHY</name>
<reference evidence="3 4" key="1">
    <citation type="journal article" date="2021" name="Environ. Microbiol.">
        <title>Gene family expansions and transcriptome signatures uncover fungal adaptations to wood decay.</title>
        <authorList>
            <person name="Hage H."/>
            <person name="Miyauchi S."/>
            <person name="Viragh M."/>
            <person name="Drula E."/>
            <person name="Min B."/>
            <person name="Chaduli D."/>
            <person name="Navarro D."/>
            <person name="Favel A."/>
            <person name="Norest M."/>
            <person name="Lesage-Meessen L."/>
            <person name="Balint B."/>
            <person name="Merenyi Z."/>
            <person name="de Eugenio L."/>
            <person name="Morin E."/>
            <person name="Martinez A.T."/>
            <person name="Baldrian P."/>
            <person name="Stursova M."/>
            <person name="Martinez M.J."/>
            <person name="Novotny C."/>
            <person name="Magnuson J.K."/>
            <person name="Spatafora J.W."/>
            <person name="Maurice S."/>
            <person name="Pangilinan J."/>
            <person name="Andreopoulos W."/>
            <person name="LaButti K."/>
            <person name="Hundley H."/>
            <person name="Na H."/>
            <person name="Kuo A."/>
            <person name="Barry K."/>
            <person name="Lipzen A."/>
            <person name="Henrissat B."/>
            <person name="Riley R."/>
            <person name="Ahrendt S."/>
            <person name="Nagy L.G."/>
            <person name="Grigoriev I.V."/>
            <person name="Martin F."/>
            <person name="Rosso M.N."/>
        </authorList>
    </citation>
    <scope>NUCLEOTIDE SEQUENCE [LARGE SCALE GENOMIC DNA]</scope>
    <source>
        <strain evidence="3 4">CIRM-BRFM 1785</strain>
    </source>
</reference>
<dbReference type="EMBL" id="JADCUA010000032">
    <property type="protein sequence ID" value="KAH9830330.1"/>
    <property type="molecule type" value="Genomic_DNA"/>
</dbReference>
<accession>A0ABQ8K0W7</accession>
<feature type="transmembrane region" description="Helical" evidence="2">
    <location>
        <begin position="103"/>
        <end position="127"/>
    </location>
</feature>
<evidence type="ECO:0008006" key="5">
    <source>
        <dbReference type="Google" id="ProtNLM"/>
    </source>
</evidence>
<feature type="transmembrane region" description="Helical" evidence="2">
    <location>
        <begin position="254"/>
        <end position="276"/>
    </location>
</feature>
<feature type="compositionally biased region" description="Basic residues" evidence="1">
    <location>
        <begin position="50"/>
        <end position="62"/>
    </location>
</feature>
<keyword evidence="2" id="KW-1133">Transmembrane helix</keyword>
<evidence type="ECO:0000313" key="3">
    <source>
        <dbReference type="EMBL" id="KAH9830330.1"/>
    </source>
</evidence>
<feature type="transmembrane region" description="Helical" evidence="2">
    <location>
        <begin position="210"/>
        <end position="234"/>
    </location>
</feature>
<dbReference type="Proteomes" id="UP000814176">
    <property type="component" value="Unassembled WGS sequence"/>
</dbReference>
<evidence type="ECO:0000256" key="2">
    <source>
        <dbReference type="SAM" id="Phobius"/>
    </source>
</evidence>
<feature type="transmembrane region" description="Helical" evidence="2">
    <location>
        <begin position="147"/>
        <end position="167"/>
    </location>
</feature>
<keyword evidence="2" id="KW-0472">Membrane</keyword>
<comment type="caution">
    <text evidence="3">The sequence shown here is derived from an EMBL/GenBank/DDBJ whole genome shotgun (WGS) entry which is preliminary data.</text>
</comment>
<feature type="transmembrane region" description="Helical" evidence="2">
    <location>
        <begin position="444"/>
        <end position="466"/>
    </location>
</feature>
<protein>
    <recommendedName>
        <fullName evidence="5">DUF4190 domain-containing protein</fullName>
    </recommendedName>
</protein>
<evidence type="ECO:0000313" key="4">
    <source>
        <dbReference type="Proteomes" id="UP000814176"/>
    </source>
</evidence>
<evidence type="ECO:0000256" key="1">
    <source>
        <dbReference type="SAM" id="MobiDB-lite"/>
    </source>
</evidence>
<feature type="region of interest" description="Disordered" evidence="1">
    <location>
        <begin position="29"/>
        <end position="73"/>
    </location>
</feature>
<organism evidence="3 4">
    <name type="scientific">Rhodofomes roseus</name>
    <dbReference type="NCBI Taxonomy" id="34475"/>
    <lineage>
        <taxon>Eukaryota</taxon>
        <taxon>Fungi</taxon>
        <taxon>Dikarya</taxon>
        <taxon>Basidiomycota</taxon>
        <taxon>Agaricomycotina</taxon>
        <taxon>Agaricomycetes</taxon>
        <taxon>Polyporales</taxon>
        <taxon>Rhodofomes</taxon>
    </lineage>
</organism>
<feature type="transmembrane region" description="Helical" evidence="2">
    <location>
        <begin position="398"/>
        <end position="424"/>
    </location>
</feature>
<feature type="transmembrane region" description="Helical" evidence="2">
    <location>
        <begin position="560"/>
        <end position="579"/>
    </location>
</feature>
<sequence>MAIRLAFGTGHIRLPEADPEVADDATLFEVPSEPHGSEETVLPEPTPRFARSHKASRSKRSSRAQPERTGSSSVRLPEEFVVHEALTQERPSRMEQIVVKISGYISSCVCFAAVYTICSLLFTLLAICLFGEKEPYASNTNIVYASAWGAAILSLPFTNVVFAYCVFEAWYEAKHKIYEPPSELPRWWTLQQRDSYVPPRPRLAQRYETLVTWAGFLSGLVLSGLLGPVIGTVLQLSELNDAMTPLAALKLGGASTGLFLGTIVIIASFVVSIYGAPLYDTVPVRVRLCAELGEPRRLSPPSSPPPATMAICPMPPNFRVARADMTQPDLEAAKDATHRVSSDAASMITLVAEIPGNPTEGLPKETTGRARELCLKWPNIMFPTPNWQTLRTNAKAAAWLLVSYVLTCFLSAVAVVGCNGLLAYLTLLSVAVFPNNLSSHHKEIFLMGSLGASILSVGFTTVYWVFSELEDAYERAYGIYDPSSPEMEMTTPAQRERNQPLPPTPKLAHRYRCYVAGVCAVLGSLVVTLFGPVIGALILIKHGVTDGAFTAMRAMEWGGIMTGVLVGIILVCVAACLVVEQCYSDNSN</sequence>
<keyword evidence="2" id="KW-0812">Transmembrane</keyword>
<keyword evidence="4" id="KW-1185">Reference proteome</keyword>
<gene>
    <name evidence="3" type="ORF">C8Q71DRAFT_727565</name>
</gene>
<dbReference type="RefSeq" id="XP_047773652.1">
    <property type="nucleotide sequence ID" value="XM_047921863.1"/>
</dbReference>
<proteinExistence type="predicted"/>